<dbReference type="Proteomes" id="UP000248703">
    <property type="component" value="Unassembled WGS sequence"/>
</dbReference>
<evidence type="ECO:0000313" key="3">
    <source>
        <dbReference type="Proteomes" id="UP000248703"/>
    </source>
</evidence>
<feature type="transmembrane region" description="Helical" evidence="1">
    <location>
        <begin position="140"/>
        <end position="159"/>
    </location>
</feature>
<keyword evidence="1" id="KW-0472">Membrane</keyword>
<reference evidence="2 3" key="1">
    <citation type="submission" date="2018-06" db="EMBL/GenBank/DDBJ databases">
        <title>Genomic Encyclopedia of Archaeal and Bacterial Type Strains, Phase II (KMG-II): from individual species to whole genera.</title>
        <authorList>
            <person name="Goeker M."/>
        </authorList>
    </citation>
    <scope>NUCLEOTIDE SEQUENCE [LARGE SCALE GENOMIC DNA]</scope>
    <source>
        <strain evidence="2 3">DSM 24464</strain>
    </source>
</reference>
<dbReference type="AlphaFoldDB" id="A0A327RW98"/>
<sequence length="163" mass="18061">MEQLPINPLAIPVAAVAALFIGFIWYNPKVFGIVWMRESGMTEEKIKGGNMAVIFGLALFFAALLAILLMQFTNHQWGALGMVGGDPTLAKESFNVFMEDYGTAYRTFKHGAFHGLLFGIFGALPIIGTNALFERKSWKYILINTGYWIVTLMVMGAIICGWV</sequence>
<evidence type="ECO:0000313" key="2">
    <source>
        <dbReference type="EMBL" id="RAJ17867.1"/>
    </source>
</evidence>
<dbReference type="EMBL" id="QLLO01000001">
    <property type="protein sequence ID" value="RAJ17867.1"/>
    <property type="molecule type" value="Genomic_DNA"/>
</dbReference>
<feature type="transmembrane region" description="Helical" evidence="1">
    <location>
        <begin position="112"/>
        <end position="133"/>
    </location>
</feature>
<feature type="transmembrane region" description="Helical" evidence="1">
    <location>
        <begin position="48"/>
        <end position="72"/>
    </location>
</feature>
<dbReference type="Pfam" id="PF08570">
    <property type="entry name" value="DUF1761"/>
    <property type="match status" value="1"/>
</dbReference>
<accession>A0A327RW98</accession>
<organism evidence="2 3">
    <name type="scientific">Olleya aquimaris</name>
    <dbReference type="NCBI Taxonomy" id="639310"/>
    <lineage>
        <taxon>Bacteria</taxon>
        <taxon>Pseudomonadati</taxon>
        <taxon>Bacteroidota</taxon>
        <taxon>Flavobacteriia</taxon>
        <taxon>Flavobacteriales</taxon>
        <taxon>Flavobacteriaceae</taxon>
    </lineage>
</organism>
<keyword evidence="1" id="KW-1133">Transmembrane helix</keyword>
<feature type="transmembrane region" description="Helical" evidence="1">
    <location>
        <begin position="6"/>
        <end position="27"/>
    </location>
</feature>
<protein>
    <submittedName>
        <fullName evidence="2">Uncharacterized protein DUF1761</fullName>
    </submittedName>
</protein>
<dbReference type="RefSeq" id="WP_111658506.1">
    <property type="nucleotide sequence ID" value="NZ_QLLO01000001.1"/>
</dbReference>
<name>A0A327RW98_9FLAO</name>
<evidence type="ECO:0000256" key="1">
    <source>
        <dbReference type="SAM" id="Phobius"/>
    </source>
</evidence>
<keyword evidence="3" id="KW-1185">Reference proteome</keyword>
<dbReference type="OrthoDB" id="333057at2"/>
<dbReference type="InterPro" id="IPR013879">
    <property type="entry name" value="DUF1761"/>
</dbReference>
<gene>
    <name evidence="2" type="ORF">LY08_00137</name>
</gene>
<proteinExistence type="predicted"/>
<comment type="caution">
    <text evidence="2">The sequence shown here is derived from an EMBL/GenBank/DDBJ whole genome shotgun (WGS) entry which is preliminary data.</text>
</comment>
<keyword evidence="1" id="KW-0812">Transmembrane</keyword>